<evidence type="ECO:0000313" key="1">
    <source>
        <dbReference type="EMBL" id="MFC7136971.1"/>
    </source>
</evidence>
<accession>A0ABD5XT10</accession>
<dbReference type="AlphaFoldDB" id="A0ABD5XT10"/>
<dbReference type="RefSeq" id="WP_284013961.1">
    <property type="nucleotide sequence ID" value="NZ_CP126156.1"/>
</dbReference>
<proteinExistence type="predicted"/>
<dbReference type="EMBL" id="JBHSZG010000001">
    <property type="protein sequence ID" value="MFC7136971.1"/>
    <property type="molecule type" value="Genomic_DNA"/>
</dbReference>
<keyword evidence="2" id="KW-1185">Reference proteome</keyword>
<evidence type="ECO:0000313" key="2">
    <source>
        <dbReference type="Proteomes" id="UP001596368"/>
    </source>
</evidence>
<name>A0ABD5XT10_9EURY</name>
<comment type="caution">
    <text evidence="1">The sequence shown here is derived from an EMBL/GenBank/DDBJ whole genome shotgun (WGS) entry which is preliminary data.</text>
</comment>
<sequence>MAAEGIERPVGALHADTTSLADAASVAGGDHVALIADGSVDEWHGAVTGSNGDGPRRSYLVSVDDTVRGAAAAAPGADGRAVGGGVVLATAEGPMPDLVGYLREVLEETVTGDAGSVVVDDLGAVLPADADPVAAVDDLLALAAEFGVEFHARVGGDGEAVSALARRLPGADAAADRALAERLVAHLRETDPTNFGYLRRHWTEARRGLTAVGMTYPQSKQVHAAIPDPETTPRTLGAALQALVKLGALGVWGDTVAANRYDLTGHDPARVDAVGAVLDDADD</sequence>
<reference evidence="1 2" key="1">
    <citation type="journal article" date="2019" name="Int. J. Syst. Evol. Microbiol.">
        <title>The Global Catalogue of Microorganisms (GCM) 10K type strain sequencing project: providing services to taxonomists for standard genome sequencing and annotation.</title>
        <authorList>
            <consortium name="The Broad Institute Genomics Platform"/>
            <consortium name="The Broad Institute Genome Sequencing Center for Infectious Disease"/>
            <person name="Wu L."/>
            <person name="Ma J."/>
        </authorList>
    </citation>
    <scope>NUCLEOTIDE SEQUENCE [LARGE SCALE GENOMIC DNA]</scope>
    <source>
        <strain evidence="1 2">DT92</strain>
    </source>
</reference>
<protein>
    <submittedName>
        <fullName evidence="1">Uncharacterized protein</fullName>
    </submittedName>
</protein>
<gene>
    <name evidence="1" type="ORF">ACFQRB_11825</name>
</gene>
<dbReference type="Proteomes" id="UP001596368">
    <property type="component" value="Unassembled WGS sequence"/>
</dbReference>
<dbReference type="GeneID" id="81121163"/>
<organism evidence="1 2">
    <name type="scientific">Halobaculum litoreum</name>
    <dbReference type="NCBI Taxonomy" id="3031998"/>
    <lineage>
        <taxon>Archaea</taxon>
        <taxon>Methanobacteriati</taxon>
        <taxon>Methanobacteriota</taxon>
        <taxon>Stenosarchaea group</taxon>
        <taxon>Halobacteria</taxon>
        <taxon>Halobacteriales</taxon>
        <taxon>Haloferacaceae</taxon>
        <taxon>Halobaculum</taxon>
    </lineage>
</organism>